<feature type="region of interest" description="Disordered" evidence="1">
    <location>
        <begin position="126"/>
        <end position="152"/>
    </location>
</feature>
<evidence type="ECO:0000256" key="2">
    <source>
        <dbReference type="SAM" id="SignalP"/>
    </source>
</evidence>
<evidence type="ECO:0000256" key="1">
    <source>
        <dbReference type="SAM" id="MobiDB-lite"/>
    </source>
</evidence>
<comment type="caution">
    <text evidence="3">The sequence shown here is derived from an EMBL/GenBank/DDBJ whole genome shotgun (WGS) entry which is preliminary data.</text>
</comment>
<dbReference type="EMBL" id="JAACNO010000312">
    <property type="protein sequence ID" value="KAF4148228.1"/>
    <property type="molecule type" value="Genomic_DNA"/>
</dbReference>
<evidence type="ECO:0000313" key="3">
    <source>
        <dbReference type="EMBL" id="KAF4148228.1"/>
    </source>
</evidence>
<organism evidence="3 4">
    <name type="scientific">Phytophthora infestans</name>
    <name type="common">Potato late blight agent</name>
    <name type="synonym">Botrytis infestans</name>
    <dbReference type="NCBI Taxonomy" id="4787"/>
    <lineage>
        <taxon>Eukaryota</taxon>
        <taxon>Sar</taxon>
        <taxon>Stramenopiles</taxon>
        <taxon>Oomycota</taxon>
        <taxon>Peronosporomycetes</taxon>
        <taxon>Peronosporales</taxon>
        <taxon>Peronosporaceae</taxon>
        <taxon>Phytophthora</taxon>
    </lineage>
</organism>
<feature type="signal peptide" evidence="2">
    <location>
        <begin position="1"/>
        <end position="19"/>
    </location>
</feature>
<evidence type="ECO:0000313" key="4">
    <source>
        <dbReference type="Proteomes" id="UP000704712"/>
    </source>
</evidence>
<keyword evidence="2" id="KW-0732">Signal</keyword>
<protein>
    <submittedName>
        <fullName evidence="3">Uncharacterized protein</fullName>
    </submittedName>
</protein>
<feature type="chain" id="PRO_5035923315" evidence="2">
    <location>
        <begin position="20"/>
        <end position="167"/>
    </location>
</feature>
<name>A0A8S9VCE2_PHYIN</name>
<proteinExistence type="predicted"/>
<sequence>MVSLHALATLLALPPSTLRHYSASPSFAFKNPCFGATLLYSSSNREQSQLRVETSHTLGIFPTNPTITNLLLLRGLFTTLLMSPRLIAFCPCSIVVHVRPPFDLRTSLNFNCYSCPRWSQPAGSPPPPHCIHNTHTSPNSPVSSTPSSAVRSISSTDCPLEFVKSLS</sequence>
<reference evidence="3" key="1">
    <citation type="submission" date="2020-03" db="EMBL/GenBank/DDBJ databases">
        <title>Hybrid Assembly of Korean Phytophthora infestans isolates.</title>
        <authorList>
            <person name="Prokchorchik M."/>
            <person name="Lee Y."/>
            <person name="Seo J."/>
            <person name="Cho J.-H."/>
            <person name="Park Y.-E."/>
            <person name="Jang D.-C."/>
            <person name="Im J.-S."/>
            <person name="Choi J.-G."/>
            <person name="Park H.-J."/>
            <person name="Lee G.-B."/>
            <person name="Lee Y.-G."/>
            <person name="Hong S.-Y."/>
            <person name="Cho K."/>
            <person name="Sohn K.H."/>
        </authorList>
    </citation>
    <scope>NUCLEOTIDE SEQUENCE</scope>
    <source>
        <strain evidence="3">KR_2_A2</strain>
    </source>
</reference>
<dbReference type="Proteomes" id="UP000704712">
    <property type="component" value="Unassembled WGS sequence"/>
</dbReference>
<gene>
    <name evidence="3" type="ORF">GN958_ATG02552</name>
</gene>
<dbReference type="AlphaFoldDB" id="A0A8S9VCE2"/>
<feature type="compositionally biased region" description="Low complexity" evidence="1">
    <location>
        <begin position="136"/>
        <end position="152"/>
    </location>
</feature>
<accession>A0A8S9VCE2</accession>